<protein>
    <submittedName>
        <fullName evidence="1">Uncharacterized protein</fullName>
    </submittedName>
</protein>
<dbReference type="OrthoDB" id="5966186at2"/>
<comment type="caution">
    <text evidence="1">The sequence shown here is derived from an EMBL/GenBank/DDBJ whole genome shotgun (WGS) entry which is preliminary data.</text>
</comment>
<accession>A0A5C8KYP5</accession>
<dbReference type="AlphaFoldDB" id="A0A5C8KYP5"/>
<proteinExistence type="predicted"/>
<dbReference type="Proteomes" id="UP000321248">
    <property type="component" value="Unassembled WGS sequence"/>
</dbReference>
<organism evidence="1 2">
    <name type="scientific">Alkalisalibacterium limincola</name>
    <dbReference type="NCBI Taxonomy" id="2699169"/>
    <lineage>
        <taxon>Bacteria</taxon>
        <taxon>Pseudomonadati</taxon>
        <taxon>Pseudomonadota</taxon>
        <taxon>Gammaproteobacteria</taxon>
        <taxon>Lysobacterales</taxon>
        <taxon>Lysobacteraceae</taxon>
        <taxon>Alkalisalibacterium</taxon>
    </lineage>
</organism>
<evidence type="ECO:0000313" key="2">
    <source>
        <dbReference type="Proteomes" id="UP000321248"/>
    </source>
</evidence>
<keyword evidence="2" id="KW-1185">Reference proteome</keyword>
<dbReference type="EMBL" id="VRTS01000003">
    <property type="protein sequence ID" value="TXK64395.1"/>
    <property type="molecule type" value="Genomic_DNA"/>
</dbReference>
<reference evidence="1 2" key="1">
    <citation type="submission" date="2019-08" db="EMBL/GenBank/DDBJ databases">
        <authorList>
            <person name="Karlyshev A.V."/>
        </authorList>
    </citation>
    <scope>NUCLEOTIDE SEQUENCE [LARGE SCALE GENOMIC DNA]</scope>
    <source>
        <strain evidence="1 2">Alg18-2.2</strain>
    </source>
</reference>
<name>A0A5C8KYP5_9GAMM</name>
<dbReference type="RefSeq" id="WP_147891207.1">
    <property type="nucleotide sequence ID" value="NZ_VRTS01000003.1"/>
</dbReference>
<gene>
    <name evidence="1" type="ORF">FU658_05730</name>
</gene>
<evidence type="ECO:0000313" key="1">
    <source>
        <dbReference type="EMBL" id="TXK64395.1"/>
    </source>
</evidence>
<sequence length="101" mass="11276">MGETTMIQWWLYVIGDTLMWARLRELDAGTADVLDCDGRTLVYENIDTARAALLDADYRSFDGLDEADAEAWGLSLEALDPPEAKDDDALAPKMVQALPRR</sequence>